<keyword evidence="3" id="KW-1185">Reference proteome</keyword>
<keyword evidence="1" id="KW-0812">Transmembrane</keyword>
<feature type="transmembrane region" description="Helical" evidence="1">
    <location>
        <begin position="119"/>
        <end position="138"/>
    </location>
</feature>
<accession>A0AAV0IJ99</accession>
<protein>
    <submittedName>
        <fullName evidence="2">Uncharacterized protein</fullName>
    </submittedName>
</protein>
<name>A0AAV0IJ99_9ROSI</name>
<sequence>RGEEPNKPKDDFFSLLHFLSLSLSRFPLPLTSVASRSPPLQSHDGAPAATIYFPERLHLKADLAFVVHTPSMFTPIPNFLSLKAFLHISGNGGTAGGGGGRFSWALTTAGGSHSASSPAAVVAVTALAGIAVFAAIFYTTNRL</sequence>
<organism evidence="2 3">
    <name type="scientific">Linum tenue</name>
    <dbReference type="NCBI Taxonomy" id="586396"/>
    <lineage>
        <taxon>Eukaryota</taxon>
        <taxon>Viridiplantae</taxon>
        <taxon>Streptophyta</taxon>
        <taxon>Embryophyta</taxon>
        <taxon>Tracheophyta</taxon>
        <taxon>Spermatophyta</taxon>
        <taxon>Magnoliopsida</taxon>
        <taxon>eudicotyledons</taxon>
        <taxon>Gunneridae</taxon>
        <taxon>Pentapetalae</taxon>
        <taxon>rosids</taxon>
        <taxon>fabids</taxon>
        <taxon>Malpighiales</taxon>
        <taxon>Linaceae</taxon>
        <taxon>Linum</taxon>
    </lineage>
</organism>
<keyword evidence="1" id="KW-0472">Membrane</keyword>
<proteinExistence type="predicted"/>
<evidence type="ECO:0000256" key="1">
    <source>
        <dbReference type="SAM" id="Phobius"/>
    </source>
</evidence>
<feature type="non-terminal residue" evidence="2">
    <location>
        <position position="1"/>
    </location>
</feature>
<comment type="caution">
    <text evidence="2">The sequence shown here is derived from an EMBL/GenBank/DDBJ whole genome shotgun (WGS) entry which is preliminary data.</text>
</comment>
<keyword evidence="1" id="KW-1133">Transmembrane helix</keyword>
<reference evidence="2" key="1">
    <citation type="submission" date="2022-08" db="EMBL/GenBank/DDBJ databases">
        <authorList>
            <person name="Gutierrez-Valencia J."/>
        </authorList>
    </citation>
    <scope>NUCLEOTIDE SEQUENCE</scope>
</reference>
<evidence type="ECO:0000313" key="2">
    <source>
        <dbReference type="EMBL" id="CAI0397542.1"/>
    </source>
</evidence>
<dbReference type="EMBL" id="CAMGYJ010000004">
    <property type="protein sequence ID" value="CAI0397542.1"/>
    <property type="molecule type" value="Genomic_DNA"/>
</dbReference>
<evidence type="ECO:0000313" key="3">
    <source>
        <dbReference type="Proteomes" id="UP001154282"/>
    </source>
</evidence>
<dbReference type="AlphaFoldDB" id="A0AAV0IJ99"/>
<dbReference type="Proteomes" id="UP001154282">
    <property type="component" value="Unassembled WGS sequence"/>
</dbReference>
<gene>
    <name evidence="2" type="ORF">LITE_LOCUS9578</name>
</gene>